<reference evidence="1" key="1">
    <citation type="journal article" date="2020" name="Stud. Mycol.">
        <title>101 Dothideomycetes genomes: a test case for predicting lifestyles and emergence of pathogens.</title>
        <authorList>
            <person name="Haridas S."/>
            <person name="Albert R."/>
            <person name="Binder M."/>
            <person name="Bloem J."/>
            <person name="Labutti K."/>
            <person name="Salamov A."/>
            <person name="Andreopoulos B."/>
            <person name="Baker S."/>
            <person name="Barry K."/>
            <person name="Bills G."/>
            <person name="Bluhm B."/>
            <person name="Cannon C."/>
            <person name="Castanera R."/>
            <person name="Culley D."/>
            <person name="Daum C."/>
            <person name="Ezra D."/>
            <person name="Gonzalez J."/>
            <person name="Henrissat B."/>
            <person name="Kuo A."/>
            <person name="Liang C."/>
            <person name="Lipzen A."/>
            <person name="Lutzoni F."/>
            <person name="Magnuson J."/>
            <person name="Mondo S."/>
            <person name="Nolan M."/>
            <person name="Ohm R."/>
            <person name="Pangilinan J."/>
            <person name="Park H.-J."/>
            <person name="Ramirez L."/>
            <person name="Alfaro M."/>
            <person name="Sun H."/>
            <person name="Tritt A."/>
            <person name="Yoshinaga Y."/>
            <person name="Zwiers L.-H."/>
            <person name="Turgeon B."/>
            <person name="Goodwin S."/>
            <person name="Spatafora J."/>
            <person name="Crous P."/>
            <person name="Grigoriev I."/>
        </authorList>
    </citation>
    <scope>NUCLEOTIDE SEQUENCE</scope>
    <source>
        <strain evidence="1">CBS 133067</strain>
    </source>
</reference>
<keyword evidence="2" id="KW-1185">Reference proteome</keyword>
<sequence>MSIFNVSGAVEFPGFHDPAQNSPKGKWTLSMAIRNVQNFSSNSSSLDSSAWLDTHPQEKLSSPQLPYIGCAVVLFGLVTGLAVKQIPPGVNSNNSCDSVMPKECQESILSIVNVGASRQAGQFSGDEPDVCDFMGQIGYTNLPQGCPARTWEAMDPLGVFGNRNFLDSNINSNDTPPCDADIGTGNSTSALLLNGVPENLVGKCPGGATDFGCYDAFVHSSIAVVFSAFSKNSTEASESSDASSLTFADSRLLCLSANTFQPGSRVVEAGAGRLTQYCVWSIVASLVFSFML</sequence>
<comment type="caution">
    <text evidence="1">The sequence shown here is derived from an EMBL/GenBank/DDBJ whole genome shotgun (WGS) entry which is preliminary data.</text>
</comment>
<evidence type="ECO:0000313" key="2">
    <source>
        <dbReference type="Proteomes" id="UP000799772"/>
    </source>
</evidence>
<organism evidence="1 2">
    <name type="scientific">Rhizodiscina lignyota</name>
    <dbReference type="NCBI Taxonomy" id="1504668"/>
    <lineage>
        <taxon>Eukaryota</taxon>
        <taxon>Fungi</taxon>
        <taxon>Dikarya</taxon>
        <taxon>Ascomycota</taxon>
        <taxon>Pezizomycotina</taxon>
        <taxon>Dothideomycetes</taxon>
        <taxon>Pleosporomycetidae</taxon>
        <taxon>Aulographales</taxon>
        <taxon>Rhizodiscinaceae</taxon>
        <taxon>Rhizodiscina</taxon>
    </lineage>
</organism>
<proteinExistence type="predicted"/>
<dbReference type="EMBL" id="ML978122">
    <property type="protein sequence ID" value="KAF2103366.1"/>
    <property type="molecule type" value="Genomic_DNA"/>
</dbReference>
<evidence type="ECO:0000313" key="1">
    <source>
        <dbReference type="EMBL" id="KAF2103366.1"/>
    </source>
</evidence>
<accession>A0A9P4ISB4</accession>
<gene>
    <name evidence="1" type="ORF">NA57DRAFT_52889</name>
</gene>
<dbReference type="OrthoDB" id="3552506at2759"/>
<name>A0A9P4ISB4_9PEZI</name>
<dbReference type="AlphaFoldDB" id="A0A9P4ISB4"/>
<protein>
    <submittedName>
        <fullName evidence="1">Uncharacterized protein</fullName>
    </submittedName>
</protein>
<dbReference type="Proteomes" id="UP000799772">
    <property type="component" value="Unassembled WGS sequence"/>
</dbReference>